<proteinExistence type="predicted"/>
<protein>
    <submittedName>
        <fullName evidence="1">Uncharacterized protein</fullName>
    </submittedName>
</protein>
<accession>A0A4C1W4L6</accession>
<reference evidence="1 2" key="1">
    <citation type="journal article" date="2019" name="Commun. Biol.">
        <title>The bagworm genome reveals a unique fibroin gene that provides high tensile strength.</title>
        <authorList>
            <person name="Kono N."/>
            <person name="Nakamura H."/>
            <person name="Ohtoshi R."/>
            <person name="Tomita M."/>
            <person name="Numata K."/>
            <person name="Arakawa K."/>
        </authorList>
    </citation>
    <scope>NUCLEOTIDE SEQUENCE [LARGE SCALE GENOMIC DNA]</scope>
</reference>
<gene>
    <name evidence="1" type="ORF">EVAR_41245_1</name>
</gene>
<dbReference type="Proteomes" id="UP000299102">
    <property type="component" value="Unassembled WGS sequence"/>
</dbReference>
<evidence type="ECO:0000313" key="1">
    <source>
        <dbReference type="EMBL" id="GBP45943.1"/>
    </source>
</evidence>
<sequence>MYFDMAIKPDLLLDDSHSFNNPSLSEVDSYYPDPSTNLIKENDSGMSSEDNDGLCDIMNTKVNSVHLNGDLTSSLRSNSEDLITKCLNQKPQCAPKWNEIPCCSTDFSLSVKSNERKPKTDLSNENSEAEDNKISDFVIIDLASTVDDPASAKEEERTVNICDGDDCESVDASKALVPVKHNELVTSESQKLPVGCEGFVKRPEGTGSQWREGHEPFQKPCARSACRRCNKPERITGMNAKGITVAVRCTLRSTTHSCTRGARHSGMRLEGTLHTVIHYTKRWSMGLDRRRPILTAEQPVNLQEHADSHIHQGVRSIKITNRCIPSHLA</sequence>
<dbReference type="OrthoDB" id="6918000at2759"/>
<organism evidence="1 2">
    <name type="scientific">Eumeta variegata</name>
    <name type="common">Bagworm moth</name>
    <name type="synonym">Eumeta japonica</name>
    <dbReference type="NCBI Taxonomy" id="151549"/>
    <lineage>
        <taxon>Eukaryota</taxon>
        <taxon>Metazoa</taxon>
        <taxon>Ecdysozoa</taxon>
        <taxon>Arthropoda</taxon>
        <taxon>Hexapoda</taxon>
        <taxon>Insecta</taxon>
        <taxon>Pterygota</taxon>
        <taxon>Neoptera</taxon>
        <taxon>Endopterygota</taxon>
        <taxon>Lepidoptera</taxon>
        <taxon>Glossata</taxon>
        <taxon>Ditrysia</taxon>
        <taxon>Tineoidea</taxon>
        <taxon>Psychidae</taxon>
        <taxon>Oiketicinae</taxon>
        <taxon>Eumeta</taxon>
    </lineage>
</organism>
<keyword evidence="2" id="KW-1185">Reference proteome</keyword>
<dbReference type="EMBL" id="BGZK01000474">
    <property type="protein sequence ID" value="GBP45943.1"/>
    <property type="molecule type" value="Genomic_DNA"/>
</dbReference>
<comment type="caution">
    <text evidence="1">The sequence shown here is derived from an EMBL/GenBank/DDBJ whole genome shotgun (WGS) entry which is preliminary data.</text>
</comment>
<evidence type="ECO:0000313" key="2">
    <source>
        <dbReference type="Proteomes" id="UP000299102"/>
    </source>
</evidence>
<name>A0A4C1W4L6_EUMVA</name>
<dbReference type="AlphaFoldDB" id="A0A4C1W4L6"/>